<gene>
    <name evidence="5" type="primary">rpsH</name>
    <name evidence="7" type="ORF">A2165_01155</name>
</gene>
<evidence type="ECO:0000256" key="1">
    <source>
        <dbReference type="ARBA" id="ARBA00006471"/>
    </source>
</evidence>
<dbReference type="NCBIfam" id="NF001109">
    <property type="entry name" value="PRK00136.1"/>
    <property type="match status" value="1"/>
</dbReference>
<dbReference type="GO" id="GO:0005840">
    <property type="term" value="C:ribosome"/>
    <property type="evidence" value="ECO:0007669"/>
    <property type="project" value="UniProtKB-KW"/>
</dbReference>
<protein>
    <recommendedName>
        <fullName evidence="4 5">Small ribosomal subunit protein uS8</fullName>
    </recommendedName>
</protein>
<dbReference type="InterPro" id="IPR000630">
    <property type="entry name" value="Ribosomal_uS8"/>
</dbReference>
<dbReference type="GO" id="GO:0003735">
    <property type="term" value="F:structural constituent of ribosome"/>
    <property type="evidence" value="ECO:0007669"/>
    <property type="project" value="InterPro"/>
</dbReference>
<dbReference type="InterPro" id="IPR047863">
    <property type="entry name" value="Ribosomal_uS8_CS"/>
</dbReference>
<organism evidence="7 8">
    <name type="scientific">Candidatus Curtissbacteria bacterium RBG_13_40_7</name>
    <dbReference type="NCBI Taxonomy" id="1797706"/>
    <lineage>
        <taxon>Bacteria</taxon>
        <taxon>Candidatus Curtissiibacteriota</taxon>
    </lineage>
</organism>
<dbReference type="Gene3D" id="3.30.1370.30">
    <property type="match status" value="1"/>
</dbReference>
<keyword evidence="3 5" id="KW-0687">Ribonucleoprotein</keyword>
<sequence length="124" mass="13965">MDPIADMLTVIRNGYMAQKQSVSVPYSKFKMEIAKLLENEKFLGKVTKKDKNIDAELLYDNKKPKIVKIQRVSKLGLRIYSKSKNIKKIKGGRGLSVISTPKGLMSGKEARVKNLGGEIILQVW</sequence>
<dbReference type="GO" id="GO:0005737">
    <property type="term" value="C:cytoplasm"/>
    <property type="evidence" value="ECO:0007669"/>
    <property type="project" value="UniProtKB-ARBA"/>
</dbReference>
<dbReference type="FunFam" id="3.30.1490.10:FF:000001">
    <property type="entry name" value="30S ribosomal protein S8"/>
    <property type="match status" value="1"/>
</dbReference>
<evidence type="ECO:0000256" key="5">
    <source>
        <dbReference type="HAMAP-Rule" id="MF_01302"/>
    </source>
</evidence>
<keyword evidence="5" id="KW-0694">RNA-binding</keyword>
<dbReference type="PROSITE" id="PS00053">
    <property type="entry name" value="RIBOSOMAL_S8"/>
    <property type="match status" value="1"/>
</dbReference>
<proteinExistence type="inferred from homology"/>
<evidence type="ECO:0000256" key="4">
    <source>
        <dbReference type="ARBA" id="ARBA00035258"/>
    </source>
</evidence>
<dbReference type="Gene3D" id="3.30.1490.10">
    <property type="match status" value="1"/>
</dbReference>
<dbReference type="SUPFAM" id="SSF56047">
    <property type="entry name" value="Ribosomal protein S8"/>
    <property type="match status" value="1"/>
</dbReference>
<keyword evidence="2 5" id="KW-0689">Ribosomal protein</keyword>
<comment type="similarity">
    <text evidence="1 5 6">Belongs to the universal ribosomal protein uS8 family.</text>
</comment>
<keyword evidence="5" id="KW-0699">rRNA-binding</keyword>
<evidence type="ECO:0000256" key="3">
    <source>
        <dbReference type="ARBA" id="ARBA00023274"/>
    </source>
</evidence>
<dbReference type="GO" id="GO:1990904">
    <property type="term" value="C:ribonucleoprotein complex"/>
    <property type="evidence" value="ECO:0007669"/>
    <property type="project" value="UniProtKB-KW"/>
</dbReference>
<dbReference type="EMBL" id="MFAU01000028">
    <property type="protein sequence ID" value="OGD84198.1"/>
    <property type="molecule type" value="Genomic_DNA"/>
</dbReference>
<reference evidence="7 8" key="1">
    <citation type="journal article" date="2016" name="Nat. Commun.">
        <title>Thousands of microbial genomes shed light on interconnected biogeochemical processes in an aquifer system.</title>
        <authorList>
            <person name="Anantharaman K."/>
            <person name="Brown C.T."/>
            <person name="Hug L.A."/>
            <person name="Sharon I."/>
            <person name="Castelle C.J."/>
            <person name="Probst A.J."/>
            <person name="Thomas B.C."/>
            <person name="Singh A."/>
            <person name="Wilkins M.J."/>
            <person name="Karaoz U."/>
            <person name="Brodie E.L."/>
            <person name="Williams K.H."/>
            <person name="Hubbard S.S."/>
            <person name="Banfield J.F."/>
        </authorList>
    </citation>
    <scope>NUCLEOTIDE SEQUENCE [LARGE SCALE GENOMIC DNA]</scope>
</reference>
<accession>A0A1F5FX41</accession>
<evidence type="ECO:0000256" key="2">
    <source>
        <dbReference type="ARBA" id="ARBA00022980"/>
    </source>
</evidence>
<dbReference type="GO" id="GO:0019843">
    <property type="term" value="F:rRNA binding"/>
    <property type="evidence" value="ECO:0007669"/>
    <property type="project" value="UniProtKB-UniRule"/>
</dbReference>
<comment type="function">
    <text evidence="5">One of the primary rRNA binding proteins, it binds directly to 16S rRNA central domain where it helps coordinate assembly of the platform of the 30S subunit.</text>
</comment>
<comment type="caution">
    <text evidence="7">The sequence shown here is derived from an EMBL/GenBank/DDBJ whole genome shotgun (WGS) entry which is preliminary data.</text>
</comment>
<dbReference type="PANTHER" id="PTHR11758">
    <property type="entry name" value="40S RIBOSOMAL PROTEIN S15A"/>
    <property type="match status" value="1"/>
</dbReference>
<evidence type="ECO:0000313" key="7">
    <source>
        <dbReference type="EMBL" id="OGD84198.1"/>
    </source>
</evidence>
<dbReference type="HAMAP" id="MF_01302_B">
    <property type="entry name" value="Ribosomal_uS8_B"/>
    <property type="match status" value="1"/>
</dbReference>
<dbReference type="Proteomes" id="UP000179252">
    <property type="component" value="Unassembled WGS sequence"/>
</dbReference>
<name>A0A1F5FX41_9BACT</name>
<dbReference type="Pfam" id="PF00410">
    <property type="entry name" value="Ribosomal_S8"/>
    <property type="match status" value="1"/>
</dbReference>
<evidence type="ECO:0000313" key="8">
    <source>
        <dbReference type="Proteomes" id="UP000179252"/>
    </source>
</evidence>
<evidence type="ECO:0000256" key="6">
    <source>
        <dbReference type="RuleBase" id="RU003660"/>
    </source>
</evidence>
<dbReference type="GO" id="GO:0006412">
    <property type="term" value="P:translation"/>
    <property type="evidence" value="ECO:0007669"/>
    <property type="project" value="UniProtKB-UniRule"/>
</dbReference>
<comment type="subunit">
    <text evidence="5">Part of the 30S ribosomal subunit. Contacts proteins S5 and S12.</text>
</comment>
<dbReference type="AlphaFoldDB" id="A0A1F5FX41"/>
<dbReference type="InterPro" id="IPR035987">
    <property type="entry name" value="Ribosomal_uS8_sf"/>
</dbReference>